<comment type="caution">
    <text evidence="1">The sequence shown here is derived from an EMBL/GenBank/DDBJ whole genome shotgun (WGS) entry which is preliminary data.</text>
</comment>
<name>A0ABS7MCS4_9SPHN</name>
<gene>
    <name evidence="1" type="ORF">K5P26_06680</name>
</gene>
<dbReference type="RefSeq" id="WP_222136153.1">
    <property type="nucleotide sequence ID" value="NZ_JAILXK010000001.1"/>
</dbReference>
<keyword evidence="2" id="KW-1185">Reference proteome</keyword>
<accession>A0ABS7MCS4</accession>
<sequence>MGFDDEADDAVPSVLDAISAGKLDIDHPFFKRAFAGAMDGNELQRLNYWDREGLALSLAEIALNDSLTPEHKGWLRKVCEGLLNSDFAEWRVRLQWSKLGPRVTFADRVRQLAMDVLVTETVESLVEDGQSVESAAAIMAELMGVGRSSIFDSIKRGRDFDAQLFDILGSSEK</sequence>
<reference evidence="1" key="1">
    <citation type="submission" date="2021-08" db="EMBL/GenBank/DDBJ databases">
        <title>Sphingopyxis panaciterrulae sp. nov., isolated from the surface water of the Yellow Sea.</title>
        <authorList>
            <person name="Gao Z."/>
            <person name="Zhang D."/>
            <person name="Zhang A."/>
        </authorList>
    </citation>
    <scope>NUCLEOTIDE SEQUENCE</scope>
    <source>
        <strain evidence="1">XHP0097</strain>
    </source>
</reference>
<evidence type="ECO:0000313" key="1">
    <source>
        <dbReference type="EMBL" id="MBY4636824.1"/>
    </source>
</evidence>
<protein>
    <recommendedName>
        <fullName evidence="3">TetR family transcriptional regulator</fullName>
    </recommendedName>
</protein>
<dbReference type="EMBL" id="JAILXK010000001">
    <property type="protein sequence ID" value="MBY4636824.1"/>
    <property type="molecule type" value="Genomic_DNA"/>
</dbReference>
<proteinExistence type="predicted"/>
<evidence type="ECO:0008006" key="3">
    <source>
        <dbReference type="Google" id="ProtNLM"/>
    </source>
</evidence>
<organism evidence="1 2">
    <name type="scientific">Sphingopyxis jiangsuensis</name>
    <dbReference type="NCBI Taxonomy" id="2871171"/>
    <lineage>
        <taxon>Bacteria</taxon>
        <taxon>Pseudomonadati</taxon>
        <taxon>Pseudomonadota</taxon>
        <taxon>Alphaproteobacteria</taxon>
        <taxon>Sphingomonadales</taxon>
        <taxon>Sphingomonadaceae</taxon>
        <taxon>Sphingopyxis</taxon>
    </lineage>
</organism>
<evidence type="ECO:0000313" key="2">
    <source>
        <dbReference type="Proteomes" id="UP001166571"/>
    </source>
</evidence>
<dbReference type="Proteomes" id="UP001166571">
    <property type="component" value="Unassembled WGS sequence"/>
</dbReference>